<dbReference type="AlphaFoldDB" id="A0A4Y3NH00"/>
<dbReference type="RefSeq" id="WP_141282399.1">
    <property type="nucleotide sequence ID" value="NZ_BAAAWK010000001.1"/>
</dbReference>
<dbReference type="Gene3D" id="3.10.350.10">
    <property type="entry name" value="LysM domain"/>
    <property type="match status" value="1"/>
</dbReference>
<name>A0A4Y3NH00_PAEAU</name>
<protein>
    <recommendedName>
        <fullName evidence="2">LysM domain-containing protein</fullName>
    </recommendedName>
</protein>
<dbReference type="InterPro" id="IPR036779">
    <property type="entry name" value="LysM_dom_sf"/>
</dbReference>
<evidence type="ECO:0000256" key="1">
    <source>
        <dbReference type="SAM" id="Phobius"/>
    </source>
</evidence>
<dbReference type="CDD" id="cd00118">
    <property type="entry name" value="LysM"/>
    <property type="match status" value="1"/>
</dbReference>
<keyword evidence="1" id="KW-1133">Transmembrane helix</keyword>
<dbReference type="PROSITE" id="PS51782">
    <property type="entry name" value="LYSM"/>
    <property type="match status" value="1"/>
</dbReference>
<evidence type="ECO:0000313" key="3">
    <source>
        <dbReference type="EMBL" id="GEB18331.1"/>
    </source>
</evidence>
<keyword evidence="1" id="KW-0812">Transmembrane</keyword>
<dbReference type="EMBL" id="BJMD01000006">
    <property type="protein sequence ID" value="GEB18331.1"/>
    <property type="molecule type" value="Genomic_DNA"/>
</dbReference>
<feature type="domain" description="LysM" evidence="2">
    <location>
        <begin position="198"/>
        <end position="255"/>
    </location>
</feature>
<comment type="caution">
    <text evidence="3">The sequence shown here is derived from an EMBL/GenBank/DDBJ whole genome shotgun (WGS) entry which is preliminary data.</text>
</comment>
<sequence length="259" mass="27558">MVKALRRDTALAACVLALGLSLAFIGSALLTQWQDAEQRRQHFTFEHLLGFVASAVGLSVVCWWALSFLLAFLASLLHRVGHRRGADFLSRFSPAFMLRLAVAVMSLNIMGAGVAQADAAAPPEPGWQSASSLAKPPLQVAWTPAPSSHAGSLPPSQEDTMAAVPLPKDPRWYPQPPVIDPGLLSRQSLRSATAVAETAVVVQDGDSLWSIAASRLGPFATDVDVALTWPKWYSANRAVIGSDPTALRPGQVLQPPAPS</sequence>
<keyword evidence="1" id="KW-0472">Membrane</keyword>
<feature type="transmembrane region" description="Helical" evidence="1">
    <location>
        <begin position="47"/>
        <end position="76"/>
    </location>
</feature>
<dbReference type="InterPro" id="IPR018392">
    <property type="entry name" value="LysM"/>
</dbReference>
<dbReference type="Proteomes" id="UP000317715">
    <property type="component" value="Unassembled WGS sequence"/>
</dbReference>
<accession>A0A4Y3NH00</accession>
<gene>
    <name evidence="3" type="ORF">AAU01_10860</name>
</gene>
<keyword evidence="4" id="KW-1185">Reference proteome</keyword>
<reference evidence="3 4" key="1">
    <citation type="submission" date="2019-06" db="EMBL/GenBank/DDBJ databases">
        <title>Whole genome shotgun sequence of Paenarthrobacter aurescens NBRC 12136.</title>
        <authorList>
            <person name="Hosoyama A."/>
            <person name="Uohara A."/>
            <person name="Ohji S."/>
            <person name="Ichikawa N."/>
        </authorList>
    </citation>
    <scope>NUCLEOTIDE SEQUENCE [LARGE SCALE GENOMIC DNA]</scope>
    <source>
        <strain evidence="3 4">NBRC 12136</strain>
    </source>
</reference>
<proteinExistence type="predicted"/>
<evidence type="ECO:0000313" key="4">
    <source>
        <dbReference type="Proteomes" id="UP000317715"/>
    </source>
</evidence>
<dbReference type="GeneID" id="97301544"/>
<organism evidence="3 4">
    <name type="scientific">Paenarthrobacter aurescens</name>
    <name type="common">Arthrobacter aurescens</name>
    <dbReference type="NCBI Taxonomy" id="43663"/>
    <lineage>
        <taxon>Bacteria</taxon>
        <taxon>Bacillati</taxon>
        <taxon>Actinomycetota</taxon>
        <taxon>Actinomycetes</taxon>
        <taxon>Micrococcales</taxon>
        <taxon>Micrococcaceae</taxon>
        <taxon>Paenarthrobacter</taxon>
    </lineage>
</organism>
<evidence type="ECO:0000259" key="2">
    <source>
        <dbReference type="PROSITE" id="PS51782"/>
    </source>
</evidence>
<dbReference type="OrthoDB" id="3210682at2"/>